<evidence type="ECO:0000313" key="1">
    <source>
        <dbReference type="EMBL" id="GFR69326.1"/>
    </source>
</evidence>
<gene>
    <name evidence="1" type="ORF">ElyMa_005628400</name>
</gene>
<dbReference type="Proteomes" id="UP000762676">
    <property type="component" value="Unassembled WGS sequence"/>
</dbReference>
<comment type="caution">
    <text evidence="1">The sequence shown here is derived from an EMBL/GenBank/DDBJ whole genome shotgun (WGS) entry which is preliminary data.</text>
</comment>
<evidence type="ECO:0000313" key="2">
    <source>
        <dbReference type="Proteomes" id="UP000762676"/>
    </source>
</evidence>
<organism evidence="1 2">
    <name type="scientific">Elysia marginata</name>
    <dbReference type="NCBI Taxonomy" id="1093978"/>
    <lineage>
        <taxon>Eukaryota</taxon>
        <taxon>Metazoa</taxon>
        <taxon>Spiralia</taxon>
        <taxon>Lophotrochozoa</taxon>
        <taxon>Mollusca</taxon>
        <taxon>Gastropoda</taxon>
        <taxon>Heterobranchia</taxon>
        <taxon>Euthyneura</taxon>
        <taxon>Panpulmonata</taxon>
        <taxon>Sacoglossa</taxon>
        <taxon>Placobranchoidea</taxon>
        <taxon>Plakobranchidae</taxon>
        <taxon>Elysia</taxon>
    </lineage>
</organism>
<dbReference type="EMBL" id="BMAT01011263">
    <property type="protein sequence ID" value="GFR69326.1"/>
    <property type="molecule type" value="Genomic_DNA"/>
</dbReference>
<sequence>MDSHTYFPSEENRFCSLYDTRSSNHQHKNHGSYGCQLRLPSLQQPKCLPDSVATAYQRPVGCEGEKRLLYGFCLYSWGEDVTRTRTKGISFEDNIDKDNNNHADKRGSQKKESGVLRHLCSCSRHFGISSKENKMLPWA</sequence>
<accession>A0AAV4F920</accession>
<keyword evidence="2" id="KW-1185">Reference proteome</keyword>
<reference evidence="1 2" key="1">
    <citation type="journal article" date="2021" name="Elife">
        <title>Chloroplast acquisition without the gene transfer in kleptoplastic sea slugs, Plakobranchus ocellatus.</title>
        <authorList>
            <person name="Maeda T."/>
            <person name="Takahashi S."/>
            <person name="Yoshida T."/>
            <person name="Shimamura S."/>
            <person name="Takaki Y."/>
            <person name="Nagai Y."/>
            <person name="Toyoda A."/>
            <person name="Suzuki Y."/>
            <person name="Arimoto A."/>
            <person name="Ishii H."/>
            <person name="Satoh N."/>
            <person name="Nishiyama T."/>
            <person name="Hasebe M."/>
            <person name="Maruyama T."/>
            <person name="Minagawa J."/>
            <person name="Obokata J."/>
            <person name="Shigenobu S."/>
        </authorList>
    </citation>
    <scope>NUCLEOTIDE SEQUENCE [LARGE SCALE GENOMIC DNA]</scope>
</reference>
<proteinExistence type="predicted"/>
<name>A0AAV4F920_9GAST</name>
<protein>
    <submittedName>
        <fullName evidence="1">Uncharacterized protein</fullName>
    </submittedName>
</protein>
<dbReference type="AlphaFoldDB" id="A0AAV4F920"/>